<organism evidence="2 3">
    <name type="scientific">Rhynchosporium agropyri</name>
    <dbReference type="NCBI Taxonomy" id="914238"/>
    <lineage>
        <taxon>Eukaryota</taxon>
        <taxon>Fungi</taxon>
        <taxon>Dikarya</taxon>
        <taxon>Ascomycota</taxon>
        <taxon>Pezizomycotina</taxon>
        <taxon>Leotiomycetes</taxon>
        <taxon>Helotiales</taxon>
        <taxon>Ploettnerulaceae</taxon>
        <taxon>Rhynchosporium</taxon>
    </lineage>
</organism>
<dbReference type="AlphaFoldDB" id="A0A1E1KPJ0"/>
<sequence>MFLKTIILASLTMGLTVQSVQTFSNTGTFPTGWSDFYVDGASGNAASSSTGSIAQVSNVFYDTAPAIKVTATYDPNHQGLYHAEVHRANAYSKGDTGFYGFAFRLSQDWEFTPQSSFNIAQFIADFTDLPCDETYMPSSMIWISGNQLYSRVKTGNVCPVSEQQINPFNSLATVTAGAWHKVVIQAKWRSDTTGYYKIWLDGVSVLNKTSPAIATTVTDGRTFQFRVGLYANGWKKPSEGGMKGNQPFRQIWFDKIATGTTFADVDPDQW</sequence>
<dbReference type="Proteomes" id="UP000178912">
    <property type="component" value="Unassembled WGS sequence"/>
</dbReference>
<name>A0A1E1KPJ0_9HELO</name>
<proteinExistence type="predicted"/>
<evidence type="ECO:0000256" key="1">
    <source>
        <dbReference type="SAM" id="SignalP"/>
    </source>
</evidence>
<dbReference type="InterPro" id="IPR013320">
    <property type="entry name" value="ConA-like_dom_sf"/>
</dbReference>
<protein>
    <recommendedName>
        <fullName evidence="4">Polysaccharide lyase</fullName>
    </recommendedName>
</protein>
<dbReference type="EMBL" id="FJUX01000042">
    <property type="protein sequence ID" value="CZS99915.1"/>
    <property type="molecule type" value="Genomic_DNA"/>
</dbReference>
<evidence type="ECO:0008006" key="4">
    <source>
        <dbReference type="Google" id="ProtNLM"/>
    </source>
</evidence>
<reference evidence="3" key="1">
    <citation type="submission" date="2016-03" db="EMBL/GenBank/DDBJ databases">
        <authorList>
            <person name="Guldener U."/>
        </authorList>
    </citation>
    <scope>NUCLEOTIDE SEQUENCE [LARGE SCALE GENOMIC DNA]</scope>
    <source>
        <strain evidence="3">04CH-RAC-A.6.1</strain>
    </source>
</reference>
<gene>
    <name evidence="2" type="ORF">RAG0_08180</name>
</gene>
<feature type="chain" id="PRO_5009446313" description="Polysaccharide lyase" evidence="1">
    <location>
        <begin position="23"/>
        <end position="270"/>
    </location>
</feature>
<dbReference type="Gene3D" id="2.60.120.200">
    <property type="match status" value="1"/>
</dbReference>
<feature type="signal peptide" evidence="1">
    <location>
        <begin position="1"/>
        <end position="22"/>
    </location>
</feature>
<accession>A0A1E1KPJ0</accession>
<dbReference type="InterPro" id="IPR025975">
    <property type="entry name" value="Polysacc_lyase"/>
</dbReference>
<keyword evidence="1" id="KW-0732">Signal</keyword>
<evidence type="ECO:0000313" key="3">
    <source>
        <dbReference type="Proteomes" id="UP000178912"/>
    </source>
</evidence>
<dbReference type="Pfam" id="PF14099">
    <property type="entry name" value="Polysacc_lyase"/>
    <property type="match status" value="1"/>
</dbReference>
<keyword evidence="3" id="KW-1185">Reference proteome</keyword>
<evidence type="ECO:0000313" key="2">
    <source>
        <dbReference type="EMBL" id="CZS99915.1"/>
    </source>
</evidence>
<dbReference type="OrthoDB" id="3889489at2759"/>
<dbReference type="SUPFAM" id="SSF49899">
    <property type="entry name" value="Concanavalin A-like lectins/glucanases"/>
    <property type="match status" value="1"/>
</dbReference>